<dbReference type="InterPro" id="IPR009057">
    <property type="entry name" value="Homeodomain-like_sf"/>
</dbReference>
<protein>
    <submittedName>
        <fullName evidence="7">TetR family transcriptional regulator</fullName>
    </submittedName>
    <submittedName>
        <fullName evidence="6">TetR/AcrR family transcriptional regulator</fullName>
    </submittedName>
</protein>
<evidence type="ECO:0000259" key="5">
    <source>
        <dbReference type="PROSITE" id="PS50977"/>
    </source>
</evidence>
<dbReference type="InterPro" id="IPR050109">
    <property type="entry name" value="HTH-type_TetR-like_transc_reg"/>
</dbReference>
<keyword evidence="1" id="KW-0805">Transcription regulation</keyword>
<gene>
    <name evidence="7" type="ORF">CTZ24_24960</name>
    <name evidence="6" type="ORF">Q3404_08545</name>
</gene>
<dbReference type="GO" id="GO:0000976">
    <property type="term" value="F:transcription cis-regulatory region binding"/>
    <property type="evidence" value="ECO:0007669"/>
    <property type="project" value="TreeGrafter"/>
</dbReference>
<evidence type="ECO:0000256" key="1">
    <source>
        <dbReference type="ARBA" id="ARBA00023015"/>
    </source>
</evidence>
<evidence type="ECO:0000256" key="2">
    <source>
        <dbReference type="ARBA" id="ARBA00023125"/>
    </source>
</evidence>
<feature type="DNA-binding region" description="H-T-H motif" evidence="4">
    <location>
        <begin position="33"/>
        <end position="52"/>
    </location>
</feature>
<evidence type="ECO:0000313" key="8">
    <source>
        <dbReference type="Proteomes" id="UP000424872"/>
    </source>
</evidence>
<evidence type="ECO:0000313" key="7">
    <source>
        <dbReference type="EMBL" id="QGR09715.1"/>
    </source>
</evidence>
<feature type="domain" description="HTH tetR-type" evidence="5">
    <location>
        <begin position="10"/>
        <end position="70"/>
    </location>
</feature>
<dbReference type="PANTHER" id="PTHR30055">
    <property type="entry name" value="HTH-TYPE TRANSCRIPTIONAL REGULATOR RUTR"/>
    <property type="match status" value="1"/>
</dbReference>
<geneLocation type="plasmid" evidence="8">
    <name>pmsr2c</name>
</geneLocation>
<organism evidence="7 8">
    <name type="scientific">Pantoea phytobeneficialis</name>
    <dbReference type="NCBI Taxonomy" id="2052056"/>
    <lineage>
        <taxon>Bacteria</taxon>
        <taxon>Pseudomonadati</taxon>
        <taxon>Pseudomonadota</taxon>
        <taxon>Gammaproteobacteria</taxon>
        <taxon>Enterobacterales</taxon>
        <taxon>Erwiniaceae</taxon>
        <taxon>Pantoea</taxon>
    </lineage>
</organism>
<dbReference type="PANTHER" id="PTHR30055:SF234">
    <property type="entry name" value="HTH-TYPE TRANSCRIPTIONAL REGULATOR BETI"/>
    <property type="match status" value="1"/>
</dbReference>
<reference evidence="6" key="3">
    <citation type="submission" date="2023-07" db="EMBL/GenBank/DDBJ databases">
        <title>The extreme plant-growth-promoting properties of Pantoea phytobeneficialis PF55 revealed by functional and genomic analysis.</title>
        <authorList>
            <person name="Nascimento F.X."/>
            <person name="Marcio R.J."/>
        </authorList>
    </citation>
    <scope>NUCLEOTIDE SEQUENCE</scope>
    <source>
        <strain evidence="6">PF55</strain>
    </source>
</reference>
<geneLocation type="plasmid" evidence="7">
    <name>pMSR2C</name>
</geneLocation>
<dbReference type="Pfam" id="PF00440">
    <property type="entry name" value="TetR_N"/>
    <property type="match status" value="1"/>
</dbReference>
<dbReference type="InterPro" id="IPR015292">
    <property type="entry name" value="Tscrpt_reg_YbiH_C"/>
</dbReference>
<keyword evidence="9" id="KW-1185">Reference proteome</keyword>
<dbReference type="SUPFAM" id="SSF48498">
    <property type="entry name" value="Tetracyclin repressor-like, C-terminal domain"/>
    <property type="match status" value="1"/>
</dbReference>
<sequence length="218" mass="23463">MGRARRSDGDITRESILEAAGELIAEKGFAQTTNKEVAKKANVDLAAINYHFGGRDGLYLAVLTLAHHHYLDGDQLAQLAASDLPAEDKLGVFLETFLAKLSNPDDWHGRVFARELLSPSVQLGDFINSEGAGKIQSVRRIVAQAAGLAEDDPRLLPCMLSVVAPCMMLMVAGNRIPGPVQEIVAMQTQALTAHFKLFSLAGLKAIRGENSSESPQKS</sequence>
<proteinExistence type="predicted"/>
<keyword evidence="3" id="KW-0804">Transcription</keyword>
<dbReference type="Gene3D" id="1.10.10.60">
    <property type="entry name" value="Homeodomain-like"/>
    <property type="match status" value="1"/>
</dbReference>
<dbReference type="EMBL" id="JAUOOM010000006">
    <property type="protein sequence ID" value="MDO6406623.1"/>
    <property type="molecule type" value="Genomic_DNA"/>
</dbReference>
<dbReference type="EMBL" id="CP024639">
    <property type="protein sequence ID" value="QGR09715.1"/>
    <property type="molecule type" value="Genomic_DNA"/>
</dbReference>
<dbReference type="PRINTS" id="PR00455">
    <property type="entry name" value="HTHTETR"/>
</dbReference>
<dbReference type="Proteomes" id="UP000424872">
    <property type="component" value="Plasmid pMSR2C"/>
</dbReference>
<dbReference type="AlphaFoldDB" id="A0AAP9KS40"/>
<evidence type="ECO:0000256" key="4">
    <source>
        <dbReference type="PROSITE-ProRule" id="PRU00335"/>
    </source>
</evidence>
<dbReference type="RefSeq" id="WP_208726896.1">
    <property type="nucleotide sequence ID" value="NZ_CP024639.1"/>
</dbReference>
<dbReference type="SUPFAM" id="SSF46689">
    <property type="entry name" value="Homeodomain-like"/>
    <property type="match status" value="1"/>
</dbReference>
<reference evidence="7" key="2">
    <citation type="journal article" date="2020" name="Environ. Microbiol.">
        <title>The extreme plant-growth-promoting properties of Pantoea phytobeneficialis MSR2 revealed by functional and genomic analysis.</title>
        <authorList>
            <person name="Nascimento F.X."/>
            <person name="Hernandez A.G."/>
            <person name="Glick B.R."/>
            <person name="Rossi M.J."/>
        </authorList>
    </citation>
    <scope>NUCLEOTIDE SEQUENCE</scope>
    <source>
        <strain evidence="7">MSR2</strain>
    </source>
</reference>
<dbReference type="Gene3D" id="1.10.357.10">
    <property type="entry name" value="Tetracycline Repressor, domain 2"/>
    <property type="match status" value="1"/>
</dbReference>
<dbReference type="Pfam" id="PF09209">
    <property type="entry name" value="CecR_C"/>
    <property type="match status" value="1"/>
</dbReference>
<evidence type="ECO:0000256" key="3">
    <source>
        <dbReference type="ARBA" id="ARBA00023163"/>
    </source>
</evidence>
<keyword evidence="7" id="KW-0614">Plasmid</keyword>
<dbReference type="GO" id="GO:0003700">
    <property type="term" value="F:DNA-binding transcription factor activity"/>
    <property type="evidence" value="ECO:0007669"/>
    <property type="project" value="TreeGrafter"/>
</dbReference>
<reference evidence="8" key="1">
    <citation type="submission" date="2017-11" db="EMBL/GenBank/DDBJ databases">
        <title>Genome sequence of Pantoea sp. MSR2.</title>
        <authorList>
            <person name="Nascimento F.X."/>
        </authorList>
    </citation>
    <scope>NUCLEOTIDE SEQUENCE [LARGE SCALE GENOMIC DNA]</scope>
    <source>
        <strain evidence="8">MSR2</strain>
        <plasmid evidence="8">pmsr2c</plasmid>
    </source>
</reference>
<name>A0AAP9KS40_9GAMM</name>
<dbReference type="InterPro" id="IPR001647">
    <property type="entry name" value="HTH_TetR"/>
</dbReference>
<evidence type="ECO:0000313" key="9">
    <source>
        <dbReference type="Proteomes" id="UP001171299"/>
    </source>
</evidence>
<dbReference type="Proteomes" id="UP001171299">
    <property type="component" value="Unassembled WGS sequence"/>
</dbReference>
<dbReference type="KEGG" id="ppho:CTZ24_24960"/>
<keyword evidence="2 4" id="KW-0238">DNA-binding</keyword>
<dbReference type="PROSITE" id="PS50977">
    <property type="entry name" value="HTH_TETR_2"/>
    <property type="match status" value="1"/>
</dbReference>
<dbReference type="InterPro" id="IPR036271">
    <property type="entry name" value="Tet_transcr_reg_TetR-rel_C_sf"/>
</dbReference>
<evidence type="ECO:0000313" key="6">
    <source>
        <dbReference type="EMBL" id="MDO6406623.1"/>
    </source>
</evidence>
<accession>A0AAP9KS40</accession>